<organism evidence="1 2">
    <name type="scientific">Mycena rosella</name>
    <name type="common">Pink bonnet</name>
    <name type="synonym">Agaricus rosellus</name>
    <dbReference type="NCBI Taxonomy" id="1033263"/>
    <lineage>
        <taxon>Eukaryota</taxon>
        <taxon>Fungi</taxon>
        <taxon>Dikarya</taxon>
        <taxon>Basidiomycota</taxon>
        <taxon>Agaricomycotina</taxon>
        <taxon>Agaricomycetes</taxon>
        <taxon>Agaricomycetidae</taxon>
        <taxon>Agaricales</taxon>
        <taxon>Marasmiineae</taxon>
        <taxon>Mycenaceae</taxon>
        <taxon>Mycena</taxon>
    </lineage>
</organism>
<gene>
    <name evidence="1" type="ORF">B0H17DRAFT_1186241</name>
</gene>
<dbReference type="Proteomes" id="UP001221757">
    <property type="component" value="Unassembled WGS sequence"/>
</dbReference>
<evidence type="ECO:0000313" key="2">
    <source>
        <dbReference type="Proteomes" id="UP001221757"/>
    </source>
</evidence>
<sequence>MNRTGTATFNVTPADEAAAVDVVQWNGQTRRIVYPGAMPWNRFIVRPTTSTIGVTVKYKGDNISKARWVTYRLQTFSNFRDEDLLAPSVIYWSLNARIIHRVLHLLTALLPVLHSHRRHAPPGVRIILLVAAELSEVEASLQYSGKDAMDILEHLIQSYTLNQIVTQELSLDQLNIFGLKVGDLIEVVASLYRRDSYELATAKRVYAIIAKTIVVNTKA</sequence>
<proteinExistence type="predicted"/>
<dbReference type="EMBL" id="JARKIE010000325">
    <property type="protein sequence ID" value="KAJ7654224.1"/>
    <property type="molecule type" value="Genomic_DNA"/>
</dbReference>
<dbReference type="AlphaFoldDB" id="A0AAD7CN08"/>
<reference evidence="1" key="1">
    <citation type="submission" date="2023-03" db="EMBL/GenBank/DDBJ databases">
        <title>Massive genome expansion in bonnet fungi (Mycena s.s.) driven by repeated elements and novel gene families across ecological guilds.</title>
        <authorList>
            <consortium name="Lawrence Berkeley National Laboratory"/>
            <person name="Harder C.B."/>
            <person name="Miyauchi S."/>
            <person name="Viragh M."/>
            <person name="Kuo A."/>
            <person name="Thoen E."/>
            <person name="Andreopoulos B."/>
            <person name="Lu D."/>
            <person name="Skrede I."/>
            <person name="Drula E."/>
            <person name="Henrissat B."/>
            <person name="Morin E."/>
            <person name="Kohler A."/>
            <person name="Barry K."/>
            <person name="LaButti K."/>
            <person name="Morin E."/>
            <person name="Salamov A."/>
            <person name="Lipzen A."/>
            <person name="Mereny Z."/>
            <person name="Hegedus B."/>
            <person name="Baldrian P."/>
            <person name="Stursova M."/>
            <person name="Weitz H."/>
            <person name="Taylor A."/>
            <person name="Grigoriev I.V."/>
            <person name="Nagy L.G."/>
            <person name="Martin F."/>
            <person name="Kauserud H."/>
        </authorList>
    </citation>
    <scope>NUCLEOTIDE SEQUENCE</scope>
    <source>
        <strain evidence="1">CBHHK067</strain>
    </source>
</reference>
<keyword evidence="2" id="KW-1185">Reference proteome</keyword>
<comment type="caution">
    <text evidence="1">The sequence shown here is derived from an EMBL/GenBank/DDBJ whole genome shotgun (WGS) entry which is preliminary data.</text>
</comment>
<protein>
    <submittedName>
        <fullName evidence="1">Uncharacterized protein</fullName>
    </submittedName>
</protein>
<name>A0AAD7CN08_MYCRO</name>
<evidence type="ECO:0000313" key="1">
    <source>
        <dbReference type="EMBL" id="KAJ7654224.1"/>
    </source>
</evidence>
<accession>A0AAD7CN08</accession>